<sequence>MKNFVNINELQNETPKIIQGLNDGEDFVLLRYSKPVGVLVSYETYNKLICCEDVHVEECKSCIKDFKKELHK</sequence>
<evidence type="ECO:0000313" key="3">
    <source>
        <dbReference type="Proteomes" id="UP000034207"/>
    </source>
</evidence>
<dbReference type="SUPFAM" id="SSF143120">
    <property type="entry name" value="YefM-like"/>
    <property type="match status" value="1"/>
</dbReference>
<proteinExistence type="inferred from homology"/>
<evidence type="ECO:0000256" key="1">
    <source>
        <dbReference type="ARBA" id="ARBA00009981"/>
    </source>
</evidence>
<reference evidence="2" key="1">
    <citation type="journal article" date="2015" name="Nature">
        <title>rRNA introns, odd ribosomes, and small enigmatic genomes across a large radiation of phyla.</title>
        <authorList>
            <person name="Brown C.T."/>
            <person name="Hug L.A."/>
            <person name="Thomas B.C."/>
            <person name="Sharon I."/>
            <person name="Castelle C.J."/>
            <person name="Singh A."/>
            <person name="Wilkins M.J."/>
            <person name="Williams K.H."/>
            <person name="Banfield J.F."/>
        </authorList>
    </citation>
    <scope>NUCLEOTIDE SEQUENCE [LARGE SCALE GENOMIC DNA]</scope>
</reference>
<evidence type="ECO:0008006" key="4">
    <source>
        <dbReference type="Google" id="ProtNLM"/>
    </source>
</evidence>
<dbReference type="EMBL" id="LBVV01000016">
    <property type="protein sequence ID" value="KKQ93732.1"/>
    <property type="molecule type" value="Genomic_DNA"/>
</dbReference>
<gene>
    <name evidence="2" type="ORF">UT18_C0016G0028</name>
</gene>
<dbReference type="Proteomes" id="UP000034207">
    <property type="component" value="Unassembled WGS sequence"/>
</dbReference>
<dbReference type="AlphaFoldDB" id="A0A0G0LRR5"/>
<dbReference type="STRING" id="1618345.UT18_C0016G0028"/>
<comment type="caution">
    <text evidence="2">The sequence shown here is derived from an EMBL/GenBank/DDBJ whole genome shotgun (WGS) entry which is preliminary data.</text>
</comment>
<name>A0A0G0LRR5_UNCC2</name>
<organism evidence="2 3">
    <name type="scientific">candidate division CPR2 bacterium GW2011_GWC2_39_10</name>
    <dbReference type="NCBI Taxonomy" id="1618345"/>
    <lineage>
        <taxon>Bacteria</taxon>
        <taxon>Bacteria division CPR2</taxon>
    </lineage>
</organism>
<dbReference type="InterPro" id="IPR036165">
    <property type="entry name" value="YefM-like_sf"/>
</dbReference>
<protein>
    <recommendedName>
        <fullName evidence="4">Antitoxin</fullName>
    </recommendedName>
</protein>
<evidence type="ECO:0000313" key="2">
    <source>
        <dbReference type="EMBL" id="KKQ93732.1"/>
    </source>
</evidence>
<accession>A0A0G0LRR5</accession>
<comment type="similarity">
    <text evidence="1">Belongs to the phD/YefM antitoxin family.</text>
</comment>